<dbReference type="Proteomes" id="UP000784294">
    <property type="component" value="Unassembled WGS sequence"/>
</dbReference>
<dbReference type="EMBL" id="CAAALY010048943">
    <property type="protein sequence ID" value="VEL20980.1"/>
    <property type="molecule type" value="Genomic_DNA"/>
</dbReference>
<name>A0A448WV45_9PLAT</name>
<proteinExistence type="predicted"/>
<dbReference type="Gene3D" id="3.30.70.330">
    <property type="match status" value="1"/>
</dbReference>
<keyword evidence="2" id="KW-1185">Reference proteome</keyword>
<dbReference type="InterPro" id="IPR012677">
    <property type="entry name" value="Nucleotide-bd_a/b_plait_sf"/>
</dbReference>
<accession>A0A448WV45</accession>
<dbReference type="OrthoDB" id="17212at2759"/>
<evidence type="ECO:0000313" key="2">
    <source>
        <dbReference type="Proteomes" id="UP000784294"/>
    </source>
</evidence>
<reference evidence="1" key="1">
    <citation type="submission" date="2018-11" db="EMBL/GenBank/DDBJ databases">
        <authorList>
            <consortium name="Pathogen Informatics"/>
        </authorList>
    </citation>
    <scope>NUCLEOTIDE SEQUENCE</scope>
</reference>
<gene>
    <name evidence="1" type="ORF">PXEA_LOCUS14420</name>
</gene>
<organism evidence="1 2">
    <name type="scientific">Protopolystoma xenopodis</name>
    <dbReference type="NCBI Taxonomy" id="117903"/>
    <lineage>
        <taxon>Eukaryota</taxon>
        <taxon>Metazoa</taxon>
        <taxon>Spiralia</taxon>
        <taxon>Lophotrochozoa</taxon>
        <taxon>Platyhelminthes</taxon>
        <taxon>Monogenea</taxon>
        <taxon>Polyopisthocotylea</taxon>
        <taxon>Polystomatidea</taxon>
        <taxon>Polystomatidae</taxon>
        <taxon>Protopolystoma</taxon>
    </lineage>
</organism>
<comment type="caution">
    <text evidence="1">The sequence shown here is derived from an EMBL/GenBank/DDBJ whole genome shotgun (WGS) entry which is preliminary data.</text>
</comment>
<evidence type="ECO:0000313" key="1">
    <source>
        <dbReference type="EMBL" id="VEL20980.1"/>
    </source>
</evidence>
<dbReference type="AlphaFoldDB" id="A0A448WV45"/>
<protein>
    <submittedName>
        <fullName evidence="1">Uncharacterized protein</fullName>
    </submittedName>
</protein>
<sequence>MDNLGALLSLDELKEALQLLDGVPVVLIATNVPKSVYSDPISKAEFENVFKCFDASSTFIYLPSFCRAQLI</sequence>